<accession>A0A5C1ANI8</accession>
<gene>
    <name evidence="1" type="ORF">PX52LOC_07665</name>
</gene>
<proteinExistence type="predicted"/>
<dbReference type="EMBL" id="CP042425">
    <property type="protein sequence ID" value="QEL20560.1"/>
    <property type="molecule type" value="Genomic_DNA"/>
</dbReference>
<keyword evidence="2" id="KW-1185">Reference proteome</keyword>
<dbReference type="Proteomes" id="UP000324974">
    <property type="component" value="Chromosome"/>
</dbReference>
<organism evidence="1 2">
    <name type="scientific">Limnoglobus roseus</name>
    <dbReference type="NCBI Taxonomy" id="2598579"/>
    <lineage>
        <taxon>Bacteria</taxon>
        <taxon>Pseudomonadati</taxon>
        <taxon>Planctomycetota</taxon>
        <taxon>Planctomycetia</taxon>
        <taxon>Gemmatales</taxon>
        <taxon>Gemmataceae</taxon>
        <taxon>Limnoglobus</taxon>
    </lineage>
</organism>
<reference evidence="2" key="1">
    <citation type="submission" date="2019-08" db="EMBL/GenBank/DDBJ databases">
        <title>Limnoglobus roseus gen. nov., sp. nov., a novel freshwater planctomycete with a giant genome from the family Gemmataceae.</title>
        <authorList>
            <person name="Kulichevskaya I.S."/>
            <person name="Naumoff D.G."/>
            <person name="Miroshnikov K."/>
            <person name="Ivanova A."/>
            <person name="Philippov D.A."/>
            <person name="Hakobyan A."/>
            <person name="Rijpstra I.C."/>
            <person name="Sinninghe Damste J.S."/>
            <person name="Liesack W."/>
            <person name="Dedysh S.N."/>
        </authorList>
    </citation>
    <scope>NUCLEOTIDE SEQUENCE [LARGE SCALE GENOMIC DNA]</scope>
    <source>
        <strain evidence="2">PX52</strain>
    </source>
</reference>
<sequence>MISPTDVRKLAAAIQDQLFAAQRGAVPVPRSRSVLAFGHEGYGPMAREAVAASRALLTAGGYYLGTVVTGGEDGYTWAFEAVPPLRGVGPPAEAVTGFVWAGWAATRSGDPYSPPTEAASAGAQAALATEACSGFDADAVLAR</sequence>
<evidence type="ECO:0000313" key="2">
    <source>
        <dbReference type="Proteomes" id="UP000324974"/>
    </source>
</evidence>
<name>A0A5C1ANI8_9BACT</name>
<protein>
    <submittedName>
        <fullName evidence="1">Uncharacterized protein</fullName>
    </submittedName>
</protein>
<evidence type="ECO:0000313" key="1">
    <source>
        <dbReference type="EMBL" id="QEL20560.1"/>
    </source>
</evidence>
<dbReference type="RefSeq" id="WP_149114844.1">
    <property type="nucleotide sequence ID" value="NZ_CP042425.1"/>
</dbReference>
<dbReference type="AlphaFoldDB" id="A0A5C1ANI8"/>
<dbReference type="KEGG" id="lrs:PX52LOC_07665"/>